<dbReference type="Gene3D" id="1.10.238.10">
    <property type="entry name" value="EF-hand"/>
    <property type="match status" value="1"/>
</dbReference>
<accession>A0A8S9LY30</accession>
<protein>
    <recommendedName>
        <fullName evidence="2">EF-hand domain-containing protein</fullName>
    </recommendedName>
</protein>
<reference evidence="1" key="1">
    <citation type="submission" date="2019-12" db="EMBL/GenBank/DDBJ databases">
        <title>Genome sequencing and annotation of Brassica cretica.</title>
        <authorList>
            <person name="Studholme D.J."/>
            <person name="Sarris P.F."/>
        </authorList>
    </citation>
    <scope>NUCLEOTIDE SEQUENCE</scope>
    <source>
        <strain evidence="1">PFS-102/07</strain>
        <tissue evidence="1">Leaf</tissue>
    </source>
</reference>
<sequence length="179" mass="20233">MADQLTDDQISEFKEAFSLFDKDGDDLTLLLPGKFALGDAAGNYNCGLECLFRFYRFYRAWMFSSKIWSNFLSGQAFTIVGLTHSKKQSTGYKIEFLCTAKKTGVQPYNVWCYIGCSKCSKKLLREISSFTCMFCEKTDAEGCLRYRVELSLSYHANIVSGQVTARDSAPVFKNNGQIN</sequence>
<comment type="caution">
    <text evidence="1">The sequence shown here is derived from an EMBL/GenBank/DDBJ whole genome shotgun (WGS) entry which is preliminary data.</text>
</comment>
<dbReference type="Gene3D" id="2.40.50.140">
    <property type="entry name" value="Nucleic acid-binding proteins"/>
    <property type="match status" value="1"/>
</dbReference>
<organism evidence="1">
    <name type="scientific">Brassica cretica</name>
    <name type="common">Mustard</name>
    <dbReference type="NCBI Taxonomy" id="69181"/>
    <lineage>
        <taxon>Eukaryota</taxon>
        <taxon>Viridiplantae</taxon>
        <taxon>Streptophyta</taxon>
        <taxon>Embryophyta</taxon>
        <taxon>Tracheophyta</taxon>
        <taxon>Spermatophyta</taxon>
        <taxon>Magnoliopsida</taxon>
        <taxon>eudicotyledons</taxon>
        <taxon>Gunneridae</taxon>
        <taxon>Pentapetalae</taxon>
        <taxon>rosids</taxon>
        <taxon>malvids</taxon>
        <taxon>Brassicales</taxon>
        <taxon>Brassicaceae</taxon>
        <taxon>Brassiceae</taxon>
        <taxon>Brassica</taxon>
    </lineage>
</organism>
<dbReference type="SUPFAM" id="SSF50249">
    <property type="entry name" value="Nucleic acid-binding proteins"/>
    <property type="match status" value="1"/>
</dbReference>
<dbReference type="AlphaFoldDB" id="A0A8S9LY30"/>
<dbReference type="InterPro" id="IPR012340">
    <property type="entry name" value="NA-bd_OB-fold"/>
</dbReference>
<evidence type="ECO:0008006" key="2">
    <source>
        <dbReference type="Google" id="ProtNLM"/>
    </source>
</evidence>
<evidence type="ECO:0000313" key="1">
    <source>
        <dbReference type="EMBL" id="KAF2611442.1"/>
    </source>
</evidence>
<dbReference type="EMBL" id="QGKY02000089">
    <property type="protein sequence ID" value="KAF2611442.1"/>
    <property type="molecule type" value="Genomic_DNA"/>
</dbReference>
<gene>
    <name evidence="1" type="ORF">F2Q70_00007720</name>
</gene>
<name>A0A8S9LY30_BRACR</name>
<proteinExistence type="predicted"/>